<keyword evidence="2" id="KW-1185">Reference proteome</keyword>
<dbReference type="InterPro" id="IPR030934">
    <property type="entry name" value="Intein_C"/>
</dbReference>
<comment type="caution">
    <text evidence="1">The sequence shown here is derived from an EMBL/GenBank/DDBJ whole genome shotgun (WGS) entry which is preliminary data.</text>
</comment>
<dbReference type="PANTHER" id="PTHR35370:SF1">
    <property type="entry name" value="TYPE VI SECRETION SYSTEM COMPONENT TSSF1"/>
    <property type="match status" value="1"/>
</dbReference>
<dbReference type="OrthoDB" id="9763676at2"/>
<gene>
    <name evidence="1" type="ORF">RED65_00835</name>
</gene>
<dbReference type="PROSITE" id="PS50818">
    <property type="entry name" value="INTEIN_C_TER"/>
    <property type="match status" value="1"/>
</dbReference>
<evidence type="ECO:0000313" key="1">
    <source>
        <dbReference type="EMBL" id="EAT13261.1"/>
    </source>
</evidence>
<name>Q1N517_9GAMM</name>
<dbReference type="Proteomes" id="UP000004263">
    <property type="component" value="Unassembled WGS sequence"/>
</dbReference>
<dbReference type="RefSeq" id="WP_007017645.1">
    <property type="nucleotide sequence ID" value="NZ_CH724114.1"/>
</dbReference>
<dbReference type="HOGENOM" id="CLU_028593_2_1_6"/>
<dbReference type="InterPro" id="IPR010272">
    <property type="entry name" value="T6SS_TssF"/>
</dbReference>
<evidence type="ECO:0000313" key="2">
    <source>
        <dbReference type="Proteomes" id="UP000004263"/>
    </source>
</evidence>
<dbReference type="EMBL" id="AAQH01000002">
    <property type="protein sequence ID" value="EAT13261.1"/>
    <property type="molecule type" value="Genomic_DNA"/>
</dbReference>
<dbReference type="PIRSF" id="PIRSF028304">
    <property type="entry name" value="UCP028304"/>
    <property type="match status" value="1"/>
</dbReference>
<dbReference type="STRING" id="207949.RED65_00835"/>
<accession>Q1N517</accession>
<dbReference type="PANTHER" id="PTHR35370">
    <property type="entry name" value="CYTOPLASMIC PROTEIN-RELATED-RELATED"/>
    <property type="match status" value="1"/>
</dbReference>
<proteinExistence type="predicted"/>
<dbReference type="AlphaFoldDB" id="Q1N517"/>
<sequence>MKLESYQTELQALKEGARDFAKKYPALAPHLAGTSNDPDVERILQGTAYLSAGIQERLDEDFPEFAQSILRLVAPDYLKEIPSTSIIEFKPRNILNNAVTIKSASKLDSQKVLGSSCRFQTCIPVTVYPLAVNAVELIANGQQTDLDVVIHNTSISNADVTLSELPIHLSGDYATASQLYYLLSKKLVSVSIVQGSNITHLPDAKLESLGWKDDFSMLESGKTQLNSYRKIQEYFINKYKFLFLNVTGLDKDVPLPKAFKLRFKLNSKVEGLKVDNSNIKLFCAPAINLFDTTAEPVPLDHRQSDLKLKPIRNTNNQFSIYSVLDVLGQNRRSNEKTQYLDFSLMAKQQSQQPVYELVQKAGDQGETDSLLRVNFPEGKELPTREVITANIRCSNGPLPQRLKVGDINVNTPDVADLVSFANISSVTEYIPPQTDGRVLWNLLAHLTVNYLPLADLNNLKVLLNLYNPTNQADAKEKAANAKRIESLTQLVVEPADRLLRGQLVRGRKVLVTMDGTGFSSQGDLFVFGELLNNLYTQFTDLNSFIELCIVNENTGEEMTWQPSQFVA</sequence>
<protein>
    <submittedName>
        <fullName evidence="1">Uncharacterized protein</fullName>
    </submittedName>
</protein>
<dbReference type="NCBIfam" id="TIGR03359">
    <property type="entry name" value="VI_chp_6"/>
    <property type="match status" value="1"/>
</dbReference>
<organism evidence="1 2">
    <name type="scientific">Bermanella marisrubri</name>
    <dbReference type="NCBI Taxonomy" id="207949"/>
    <lineage>
        <taxon>Bacteria</taxon>
        <taxon>Pseudomonadati</taxon>
        <taxon>Pseudomonadota</taxon>
        <taxon>Gammaproteobacteria</taxon>
        <taxon>Oceanospirillales</taxon>
        <taxon>Oceanospirillaceae</taxon>
        <taxon>Bermanella</taxon>
    </lineage>
</organism>
<dbReference type="Pfam" id="PF05947">
    <property type="entry name" value="T6SS_TssF"/>
    <property type="match status" value="1"/>
</dbReference>
<reference evidence="1 2" key="1">
    <citation type="submission" date="2006-03" db="EMBL/GenBank/DDBJ databases">
        <authorList>
            <person name="Pinhassi J."/>
            <person name="Pedros-Alio C."/>
            <person name="Ferriera S."/>
            <person name="Johnson J."/>
            <person name="Kravitz S."/>
            <person name="Halpern A."/>
            <person name="Remington K."/>
            <person name="Beeson K."/>
            <person name="Tran B."/>
            <person name="Rogers Y.-H."/>
            <person name="Friedman R."/>
            <person name="Venter J.C."/>
        </authorList>
    </citation>
    <scope>NUCLEOTIDE SEQUENCE [LARGE SCALE GENOMIC DNA]</scope>
    <source>
        <strain evidence="1 2">RED65</strain>
    </source>
</reference>